<dbReference type="PROSITE" id="PS50956">
    <property type="entry name" value="HTH_ASNC_2"/>
    <property type="match status" value="1"/>
</dbReference>
<dbReference type="EMBL" id="BMUU01000001">
    <property type="protein sequence ID" value="GGY17217.1"/>
    <property type="molecule type" value="Genomic_DNA"/>
</dbReference>
<keyword evidence="2" id="KW-0238">DNA-binding</keyword>
<keyword evidence="1" id="KW-0805">Transcription regulation</keyword>
<dbReference type="InterPro" id="IPR019887">
    <property type="entry name" value="Tscrpt_reg_AsnC/Lrp_C"/>
</dbReference>
<dbReference type="PANTHER" id="PTHR30154:SF34">
    <property type="entry name" value="TRANSCRIPTIONAL REGULATOR AZLB"/>
    <property type="match status" value="1"/>
</dbReference>
<dbReference type="PROSITE" id="PS00519">
    <property type="entry name" value="HTH_ASNC_1"/>
    <property type="match status" value="1"/>
</dbReference>
<dbReference type="Gene3D" id="3.30.70.920">
    <property type="match status" value="1"/>
</dbReference>
<name>A0ABQ2ZIM6_9ACTN</name>
<dbReference type="InterPro" id="IPR019888">
    <property type="entry name" value="Tscrpt_reg_AsnC-like"/>
</dbReference>
<dbReference type="SUPFAM" id="SSF54909">
    <property type="entry name" value="Dimeric alpha+beta barrel"/>
    <property type="match status" value="1"/>
</dbReference>
<evidence type="ECO:0000256" key="1">
    <source>
        <dbReference type="ARBA" id="ARBA00023015"/>
    </source>
</evidence>
<evidence type="ECO:0000259" key="4">
    <source>
        <dbReference type="PROSITE" id="PS50956"/>
    </source>
</evidence>
<proteinExistence type="predicted"/>
<keyword evidence="6" id="KW-1185">Reference proteome</keyword>
<dbReference type="InterPro" id="IPR011008">
    <property type="entry name" value="Dimeric_a/b-barrel"/>
</dbReference>
<dbReference type="Proteomes" id="UP000600946">
    <property type="component" value="Unassembled WGS sequence"/>
</dbReference>
<gene>
    <name evidence="5" type="primary">asnC</name>
    <name evidence="5" type="ORF">GCM10010326_06890</name>
</gene>
<evidence type="ECO:0000256" key="2">
    <source>
        <dbReference type="ARBA" id="ARBA00023125"/>
    </source>
</evidence>
<feature type="domain" description="HTH asnC-type" evidence="4">
    <location>
        <begin position="194"/>
        <end position="254"/>
    </location>
</feature>
<dbReference type="Pfam" id="PF13404">
    <property type="entry name" value="HTH_AsnC-type"/>
    <property type="match status" value="1"/>
</dbReference>
<sequence>MGFMKTYLDTSSRADRELSEEELALAHALQINGRASFREIADALGVSDQTAARRWSRLQSAGKLRVLGLTDPQRVGDSPWIVRVRCTPDAAASIGEVLARRPDTSWVNLSSGGTEISCSVRTRGPGTEESLLLQKLPRTPQVVDVSAHCLLHVFFGQDLSTINKSGPLTAEQVERLTPSVQPQQATADTPPVMLDESDRRLLDLLARDGRAAPAELAAATGLSLSTVRRRITELRAAGVLYFDVEYHPGVLHRKFRAALWLEIDPSRLAEAGAAIAAHPEVSFAAAVTGTATLYASIDVATAQLFYRYLTESVAALPGLRHTATVPIHRTLKGPGPYLPTRT</sequence>
<dbReference type="InterPro" id="IPR000485">
    <property type="entry name" value="AsnC-type_HTH_dom"/>
</dbReference>
<keyword evidence="3" id="KW-0804">Transcription</keyword>
<dbReference type="InterPro" id="IPR036388">
    <property type="entry name" value="WH-like_DNA-bd_sf"/>
</dbReference>
<dbReference type="InterPro" id="IPR036390">
    <property type="entry name" value="WH_DNA-bd_sf"/>
</dbReference>
<dbReference type="SUPFAM" id="SSF46785">
    <property type="entry name" value="Winged helix' DNA-binding domain"/>
    <property type="match status" value="2"/>
</dbReference>
<dbReference type="InterPro" id="IPR019885">
    <property type="entry name" value="Tscrpt_reg_HTH_AsnC-type_CS"/>
</dbReference>
<dbReference type="Gene3D" id="1.10.10.10">
    <property type="entry name" value="Winged helix-like DNA-binding domain superfamily/Winged helix DNA-binding domain"/>
    <property type="match status" value="2"/>
</dbReference>
<dbReference type="Pfam" id="PF01037">
    <property type="entry name" value="AsnC_trans_reg"/>
    <property type="match status" value="1"/>
</dbReference>
<organism evidence="5 6">
    <name type="scientific">Streptomyces xanthochromogenes</name>
    <dbReference type="NCBI Taxonomy" id="67384"/>
    <lineage>
        <taxon>Bacteria</taxon>
        <taxon>Bacillati</taxon>
        <taxon>Actinomycetota</taxon>
        <taxon>Actinomycetes</taxon>
        <taxon>Kitasatosporales</taxon>
        <taxon>Streptomycetaceae</taxon>
        <taxon>Streptomyces</taxon>
    </lineage>
</organism>
<dbReference type="Pfam" id="PF13412">
    <property type="entry name" value="HTH_24"/>
    <property type="match status" value="1"/>
</dbReference>
<evidence type="ECO:0000313" key="6">
    <source>
        <dbReference type="Proteomes" id="UP000600946"/>
    </source>
</evidence>
<comment type="caution">
    <text evidence="5">The sequence shown here is derived from an EMBL/GenBank/DDBJ whole genome shotgun (WGS) entry which is preliminary data.</text>
</comment>
<dbReference type="SMART" id="SM00344">
    <property type="entry name" value="HTH_ASNC"/>
    <property type="match status" value="1"/>
</dbReference>
<evidence type="ECO:0000256" key="3">
    <source>
        <dbReference type="ARBA" id="ARBA00023163"/>
    </source>
</evidence>
<dbReference type="PRINTS" id="PR00033">
    <property type="entry name" value="HTHASNC"/>
</dbReference>
<protein>
    <submittedName>
        <fullName evidence="5">AsnC family transcriptional regulator</fullName>
    </submittedName>
</protein>
<accession>A0ABQ2ZIM6</accession>
<evidence type="ECO:0000313" key="5">
    <source>
        <dbReference type="EMBL" id="GGY17217.1"/>
    </source>
</evidence>
<dbReference type="PANTHER" id="PTHR30154">
    <property type="entry name" value="LEUCINE-RESPONSIVE REGULATORY PROTEIN"/>
    <property type="match status" value="1"/>
</dbReference>
<reference evidence="6" key="1">
    <citation type="journal article" date="2019" name="Int. J. Syst. Evol. Microbiol.">
        <title>The Global Catalogue of Microorganisms (GCM) 10K type strain sequencing project: providing services to taxonomists for standard genome sequencing and annotation.</title>
        <authorList>
            <consortium name="The Broad Institute Genomics Platform"/>
            <consortium name="The Broad Institute Genome Sequencing Center for Infectious Disease"/>
            <person name="Wu L."/>
            <person name="Ma J."/>
        </authorList>
    </citation>
    <scope>NUCLEOTIDE SEQUENCE [LARGE SCALE GENOMIC DNA]</scope>
    <source>
        <strain evidence="6">JCM 4594</strain>
    </source>
</reference>